<dbReference type="Gene3D" id="2.160.10.10">
    <property type="entry name" value="Hexapeptide repeat proteins"/>
    <property type="match status" value="1"/>
</dbReference>
<dbReference type="OrthoDB" id="9814490at2"/>
<evidence type="ECO:0000313" key="1">
    <source>
        <dbReference type="EMBL" id="QEC58426.1"/>
    </source>
</evidence>
<dbReference type="KEGG" id="fgg:FSB75_02755"/>
<keyword evidence="1" id="KW-0012">Acyltransferase</keyword>
<dbReference type="SUPFAM" id="SSF51161">
    <property type="entry name" value="Trimeric LpxA-like enzymes"/>
    <property type="match status" value="1"/>
</dbReference>
<dbReference type="AlphaFoldDB" id="A0A5B8UPS0"/>
<dbReference type="GO" id="GO:0016746">
    <property type="term" value="F:acyltransferase activity"/>
    <property type="evidence" value="ECO:0007669"/>
    <property type="project" value="UniProtKB-KW"/>
</dbReference>
<dbReference type="Pfam" id="PF00132">
    <property type="entry name" value="Hexapep"/>
    <property type="match status" value="1"/>
</dbReference>
<dbReference type="CDD" id="cd04647">
    <property type="entry name" value="LbH_MAT_like"/>
    <property type="match status" value="1"/>
</dbReference>
<evidence type="ECO:0000313" key="2">
    <source>
        <dbReference type="Proteomes" id="UP000321204"/>
    </source>
</evidence>
<organism evidence="1 2">
    <name type="scientific">Flavisolibacter ginsenosidimutans</name>
    <dbReference type="NCBI Taxonomy" id="661481"/>
    <lineage>
        <taxon>Bacteria</taxon>
        <taxon>Pseudomonadati</taxon>
        <taxon>Bacteroidota</taxon>
        <taxon>Chitinophagia</taxon>
        <taxon>Chitinophagales</taxon>
        <taxon>Chitinophagaceae</taxon>
        <taxon>Flavisolibacter</taxon>
    </lineage>
</organism>
<accession>A0A5B8UPS0</accession>
<dbReference type="EMBL" id="CP042433">
    <property type="protein sequence ID" value="QEC58426.1"/>
    <property type="molecule type" value="Genomic_DNA"/>
</dbReference>
<dbReference type="PANTHER" id="PTHR23416">
    <property type="entry name" value="SIALIC ACID SYNTHASE-RELATED"/>
    <property type="match status" value="1"/>
</dbReference>
<gene>
    <name evidence="1" type="ORF">FSB75_02755</name>
</gene>
<dbReference type="Proteomes" id="UP000321204">
    <property type="component" value="Chromosome"/>
</dbReference>
<protein>
    <submittedName>
        <fullName evidence="1">Acyltransferase</fullName>
    </submittedName>
</protein>
<keyword evidence="2" id="KW-1185">Reference proteome</keyword>
<reference evidence="1 2" key="1">
    <citation type="journal article" date="2015" name="Int. J. Syst. Evol. Microbiol.">
        <title>Flavisolibacter ginsenosidimutans sp. nov., with ginsenoside-converting activity isolated from soil used for cultivating ginseng.</title>
        <authorList>
            <person name="Zhao Y."/>
            <person name="Liu Q."/>
            <person name="Kang M.S."/>
            <person name="Jin F."/>
            <person name="Yu H."/>
            <person name="Im W.T."/>
        </authorList>
    </citation>
    <scope>NUCLEOTIDE SEQUENCE [LARGE SCALE GENOMIC DNA]</scope>
    <source>
        <strain evidence="1 2">Gsoil 636</strain>
    </source>
</reference>
<proteinExistence type="predicted"/>
<name>A0A5B8UPS0_9BACT</name>
<sequence length="213" mass="24789">MGVWRRTAAYYTWQFLTKHVWFLRVFYETGKTEAYVTFKIWFFQKVLGFNRRVYWPVHYRSTVNLFENIVIGVGSAPGLSPGCYIQGRGRVIIGNYVGIGPNVGIISGGHQLFDFRVPTKGYIKIGNYSWIGMNSVILENVELGDFTIVQAGSVVKKSFKQGYCVIGGNPAVLIKEFPPESHHLFERYKNEYEYIGYMRAHKFAEYRKRYLWF</sequence>
<keyword evidence="1" id="KW-0808">Transferase</keyword>
<dbReference type="InterPro" id="IPR011004">
    <property type="entry name" value="Trimer_LpxA-like_sf"/>
</dbReference>
<dbReference type="InterPro" id="IPR001451">
    <property type="entry name" value="Hexapep"/>
</dbReference>
<dbReference type="InterPro" id="IPR051159">
    <property type="entry name" value="Hexapeptide_acetyltransf"/>
</dbReference>